<name>A0ABZ2QXC8_9ACTN</name>
<evidence type="ECO:0000256" key="1">
    <source>
        <dbReference type="SAM" id="Phobius"/>
    </source>
</evidence>
<sequence length="47" mass="5276">MPHPPRPYFELRIGGFRVTADRFPARLVTAIATAMTSAIGIWTLYGR</sequence>
<keyword evidence="3" id="KW-1185">Reference proteome</keyword>
<evidence type="ECO:0000313" key="2">
    <source>
        <dbReference type="EMBL" id="WXK78949.1"/>
    </source>
</evidence>
<organism evidence="2 3">
    <name type="scientific">Streptomyces sirii</name>
    <dbReference type="NCBI Taxonomy" id="3127701"/>
    <lineage>
        <taxon>Bacteria</taxon>
        <taxon>Bacillati</taxon>
        <taxon>Actinomycetota</taxon>
        <taxon>Actinomycetes</taxon>
        <taxon>Kitasatosporales</taxon>
        <taxon>Streptomycetaceae</taxon>
        <taxon>Streptomyces</taxon>
    </lineage>
</organism>
<proteinExistence type="predicted"/>
<dbReference type="EMBL" id="CP147982">
    <property type="protein sequence ID" value="WXK78949.1"/>
    <property type="molecule type" value="Genomic_DNA"/>
</dbReference>
<keyword evidence="1" id="KW-1133">Transmembrane helix</keyword>
<accession>A0ABZ2QXC8</accession>
<evidence type="ECO:0000313" key="3">
    <source>
        <dbReference type="Proteomes" id="UP001626628"/>
    </source>
</evidence>
<keyword evidence="1" id="KW-0472">Membrane</keyword>
<gene>
    <name evidence="2" type="ORF">WAB15_24825</name>
</gene>
<dbReference type="RefSeq" id="WP_407287598.1">
    <property type="nucleotide sequence ID" value="NZ_CP147982.1"/>
</dbReference>
<keyword evidence="1" id="KW-0812">Transmembrane</keyword>
<protein>
    <submittedName>
        <fullName evidence="2">Uncharacterized protein</fullName>
    </submittedName>
</protein>
<reference evidence="2 3" key="1">
    <citation type="submission" date="2024-03" db="EMBL/GenBank/DDBJ databases">
        <title>The complete genome of Streptomyces sirii sp.nov.</title>
        <authorList>
            <person name="Zakalyukina Y.V."/>
            <person name="Belik A.R."/>
            <person name="Biryukov M.V."/>
            <person name="Baturina O.A."/>
            <person name="Kabilov M.R."/>
        </authorList>
    </citation>
    <scope>NUCLEOTIDE SEQUENCE [LARGE SCALE GENOMIC DNA]</scope>
    <source>
        <strain evidence="2 3">BP-8</strain>
    </source>
</reference>
<dbReference type="Proteomes" id="UP001626628">
    <property type="component" value="Chromosome"/>
</dbReference>
<feature type="transmembrane region" description="Helical" evidence="1">
    <location>
        <begin position="27"/>
        <end position="45"/>
    </location>
</feature>